<evidence type="ECO:0000313" key="2">
    <source>
        <dbReference type="Proteomes" id="UP000580250"/>
    </source>
</evidence>
<dbReference type="Proteomes" id="UP000580250">
    <property type="component" value="Unassembled WGS sequence"/>
</dbReference>
<gene>
    <name evidence="1" type="ORF">MENT_LOCUS52087</name>
</gene>
<organism evidence="1 2">
    <name type="scientific">Meloidogyne enterolobii</name>
    <name type="common">Root-knot nematode worm</name>
    <name type="synonym">Meloidogyne mayaguensis</name>
    <dbReference type="NCBI Taxonomy" id="390850"/>
    <lineage>
        <taxon>Eukaryota</taxon>
        <taxon>Metazoa</taxon>
        <taxon>Ecdysozoa</taxon>
        <taxon>Nematoda</taxon>
        <taxon>Chromadorea</taxon>
        <taxon>Rhabditida</taxon>
        <taxon>Tylenchina</taxon>
        <taxon>Tylenchomorpha</taxon>
        <taxon>Tylenchoidea</taxon>
        <taxon>Meloidogynidae</taxon>
        <taxon>Meloidogyninae</taxon>
        <taxon>Meloidogyne</taxon>
    </lineage>
</organism>
<accession>A0A6V7XIQ8</accession>
<dbReference type="EMBL" id="CAJEWN010001601">
    <property type="protein sequence ID" value="CAD2198747.1"/>
    <property type="molecule type" value="Genomic_DNA"/>
</dbReference>
<proteinExistence type="predicted"/>
<reference evidence="1 2" key="1">
    <citation type="submission" date="2020-08" db="EMBL/GenBank/DDBJ databases">
        <authorList>
            <person name="Koutsovoulos G."/>
            <person name="Danchin GJ E."/>
        </authorList>
    </citation>
    <scope>NUCLEOTIDE SEQUENCE [LARGE SCALE GENOMIC DNA]</scope>
</reference>
<name>A0A6V7XIQ8_MELEN</name>
<protein>
    <submittedName>
        <fullName evidence="1">Uncharacterized protein</fullName>
    </submittedName>
</protein>
<sequence length="72" mass="8447">MLLYCSLLITKTKRPAPFKYCGRRNNDWFGESLAAHFMREHDRNNGEVEGEMNEVELGNDCAKALRRLLWVM</sequence>
<comment type="caution">
    <text evidence="1">The sequence shown here is derived from an EMBL/GenBank/DDBJ whole genome shotgun (WGS) entry which is preliminary data.</text>
</comment>
<dbReference type="AlphaFoldDB" id="A0A6V7XIQ8"/>
<evidence type="ECO:0000313" key="1">
    <source>
        <dbReference type="EMBL" id="CAD2198747.1"/>
    </source>
</evidence>